<dbReference type="AlphaFoldDB" id="A0A433XI74"/>
<organism evidence="1 2">
    <name type="scientific">Paenibacillus zeisoli</name>
    <dbReference type="NCBI Taxonomy" id="2496267"/>
    <lineage>
        <taxon>Bacteria</taxon>
        <taxon>Bacillati</taxon>
        <taxon>Bacillota</taxon>
        <taxon>Bacilli</taxon>
        <taxon>Bacillales</taxon>
        <taxon>Paenibacillaceae</taxon>
        <taxon>Paenibacillus</taxon>
    </lineage>
</organism>
<proteinExistence type="predicted"/>
<dbReference type="EMBL" id="RZNX01000002">
    <property type="protein sequence ID" value="RUT33777.1"/>
    <property type="molecule type" value="Genomic_DNA"/>
</dbReference>
<name>A0A433XI74_9BACL</name>
<dbReference type="OrthoDB" id="2675985at2"/>
<protein>
    <submittedName>
        <fullName evidence="1">Uncharacterized protein</fullName>
    </submittedName>
</protein>
<dbReference type="Proteomes" id="UP000272464">
    <property type="component" value="Unassembled WGS sequence"/>
</dbReference>
<evidence type="ECO:0000313" key="1">
    <source>
        <dbReference type="EMBL" id="RUT33777.1"/>
    </source>
</evidence>
<accession>A0A433XI74</accession>
<keyword evidence="2" id="KW-1185">Reference proteome</keyword>
<gene>
    <name evidence="1" type="ORF">EJP77_06455</name>
</gene>
<reference evidence="1 2" key="1">
    <citation type="submission" date="2018-12" db="EMBL/GenBank/DDBJ databases">
        <authorList>
            <person name="Sun L."/>
            <person name="Chen Z."/>
        </authorList>
    </citation>
    <scope>NUCLEOTIDE SEQUENCE [LARGE SCALE GENOMIC DNA]</scope>
    <source>
        <strain evidence="1 2">3-5-3</strain>
    </source>
</reference>
<comment type="caution">
    <text evidence="1">The sequence shown here is derived from an EMBL/GenBank/DDBJ whole genome shotgun (WGS) entry which is preliminary data.</text>
</comment>
<evidence type="ECO:0000313" key="2">
    <source>
        <dbReference type="Proteomes" id="UP000272464"/>
    </source>
</evidence>
<sequence>MGLSLLVGSLSTGPVVEAASNTPTLSVVSSATSKSSLSIGAKKTTQAKPAVKKSAPVVHTINALPAIKLSGNSSVRLSEVNLLAQDEGSIVTYTLSFNNGNSKSLDLTDYWTRVRSAGGSVYSAALKSTDAAKKSVAPGSTATLTYIVKVGRNVKISDLAFQIVKWDFSQPNYESSLGAFKIPASYLISTPAGQSKTFRINEAPVKMKVSQVTSYLSGDYNYVGVNVDLQNIGYKLFEDPKVKMVIKTAGGSSYPLTADSLGTDYRIQPQDTKKLNLMASIPKSIPLKNLELQIIQDDEATKLSLPLATLQLPAVKNQSITVKPYAEKVIVLPAGKIAASVKGAWVNQSYDDSDLAVQFAVRNVGTTTVTVPKYDFVLHTAGGNTIPFTVTGIDNMTLKPQEEKNIRMNITIPSNWVNNKLQLFVNIPQPTGDVPKDAAGQTPSSSKDPVFTYPVGVFALPEAKLLENTTGVEQFMQTNNGLVGLTLSNIQRLPWTDGDLVTAKVVIANRGNKTINLPDLAGQLTVDSAKLSADTKLVSTQSAGLLGIGMTTDLYIVGKVPSYLNFAQLQIALLEKSGDPASPTTSPWFQFTNFGVLPGLSTIKKDAAYQISTNGRKEEFKVLRTTVYPGSSSDIVYSEVEINNLEDHQIDLSQMVGFYKGSSGQSYRAKAIQIETPAGPKEKSIVAFWTKIPSKNSVSDMKLILGEGITDNKLTPVKGDPNGYINAAEMEVNFQPSVLKAGLKDIQLFPYTLNVNKLDVYLTASTTVNVDMNYTLSKNTSYNVGELGHKLVFELKDSTGRIFEKEVAPETDLKLSENGSFAYTVDDAIFDGMSYGAYSLSVYDVFQGQKVMLATQNAYYNTSRMYH</sequence>